<gene>
    <name evidence="2" type="ORF">PR048_008829</name>
</gene>
<feature type="region of interest" description="Disordered" evidence="1">
    <location>
        <begin position="578"/>
        <end position="608"/>
    </location>
</feature>
<evidence type="ECO:0000256" key="1">
    <source>
        <dbReference type="SAM" id="MobiDB-lite"/>
    </source>
</evidence>
<reference evidence="2 3" key="1">
    <citation type="submission" date="2023-02" db="EMBL/GenBank/DDBJ databases">
        <title>LHISI_Scaffold_Assembly.</title>
        <authorList>
            <person name="Stuart O.P."/>
            <person name="Cleave R."/>
            <person name="Magrath M.J.L."/>
            <person name="Mikheyev A.S."/>
        </authorList>
    </citation>
    <scope>NUCLEOTIDE SEQUENCE [LARGE SCALE GENOMIC DNA]</scope>
    <source>
        <strain evidence="2">Daus_M_001</strain>
        <tissue evidence="2">Leg muscle</tissue>
    </source>
</reference>
<organism evidence="2 3">
    <name type="scientific">Dryococelus australis</name>
    <dbReference type="NCBI Taxonomy" id="614101"/>
    <lineage>
        <taxon>Eukaryota</taxon>
        <taxon>Metazoa</taxon>
        <taxon>Ecdysozoa</taxon>
        <taxon>Arthropoda</taxon>
        <taxon>Hexapoda</taxon>
        <taxon>Insecta</taxon>
        <taxon>Pterygota</taxon>
        <taxon>Neoptera</taxon>
        <taxon>Polyneoptera</taxon>
        <taxon>Phasmatodea</taxon>
        <taxon>Verophasmatodea</taxon>
        <taxon>Anareolatae</taxon>
        <taxon>Phasmatidae</taxon>
        <taxon>Eurycanthinae</taxon>
        <taxon>Dryococelus</taxon>
    </lineage>
</organism>
<proteinExistence type="predicted"/>
<comment type="caution">
    <text evidence="2">The sequence shown here is derived from an EMBL/GenBank/DDBJ whole genome shotgun (WGS) entry which is preliminary data.</text>
</comment>
<dbReference type="EMBL" id="JARBHB010000003">
    <property type="protein sequence ID" value="KAJ8889330.1"/>
    <property type="molecule type" value="Genomic_DNA"/>
</dbReference>
<feature type="compositionally biased region" description="Basic and acidic residues" evidence="1">
    <location>
        <begin position="578"/>
        <end position="591"/>
    </location>
</feature>
<sequence>MLIATSLRQQGFPAPLISWKVFGTKSPILLQYPHLATLQYSPVPTPRHSPSILQYPHLATLHILQYPHLATLHILQYPTSPLSNILQYPHLATLQYSSVTHSPLSNILQYPHLATLQYSPVPTPRHSPVFRLRRERECCKIICVFEFTPFFIPGTSMKIGIRCTGAAIRAKLTLTPSALSPVHASLSAGMQLFSSRYVSPYGCLSGARIILLNDGVLIKCIRGRVRPSTDGLSFEGCQATRSIPRYLATGHKGHTRNHTAPSREGTHSHTLIPIPTHDHTKILVDSPEVHSVVSFRVLHCHHWFPQEYLSRGGLSCPGPVDGRQSHGNWLGVGPGDGGGTECKGRRDGNIIEKPHWPPGTPATFTACKTLARIHRESNPDCHVKLYSLYLSGATVAERLARLPPTKANGFNPRPGHRIFASGNRAGRWRWSVGFLGDLPFPPPFHSGAAPYSLQSPSSLPKSLHLTSIAFAAAFTSPRSSATGAEDCGNFHQLVTRDGKNSNPLSPYQPHAQGHVLITATWTQQRLQQLAVAMLYRKAPPASAPPYVISTYTGSMRAYSLSVVTEGVLEQAGRRPTIDHKFSTGERSDPRENPPTNGIVQRDSHMRKSGVTRPCIESISTWWEASRLTARPPWPPCDMLIIQKPLGGVYRATGWP</sequence>
<protein>
    <recommendedName>
        <fullName evidence="4">FHA domain-containing protein</fullName>
    </recommendedName>
</protein>
<keyword evidence="3" id="KW-1185">Reference proteome</keyword>
<name>A0ABQ9HZ88_9NEOP</name>
<evidence type="ECO:0008006" key="4">
    <source>
        <dbReference type="Google" id="ProtNLM"/>
    </source>
</evidence>
<evidence type="ECO:0000313" key="3">
    <source>
        <dbReference type="Proteomes" id="UP001159363"/>
    </source>
</evidence>
<accession>A0ABQ9HZ88</accession>
<evidence type="ECO:0000313" key="2">
    <source>
        <dbReference type="EMBL" id="KAJ8889330.1"/>
    </source>
</evidence>
<dbReference type="Proteomes" id="UP001159363">
    <property type="component" value="Chromosome 3"/>
</dbReference>
<feature type="region of interest" description="Disordered" evidence="1">
    <location>
        <begin position="250"/>
        <end position="273"/>
    </location>
</feature>